<dbReference type="STRING" id="1331196.A0A1B9IUR8"/>
<dbReference type="EMBL" id="KI669461">
    <property type="protein sequence ID" value="OCF59257.1"/>
    <property type="molecule type" value="Genomic_DNA"/>
</dbReference>
<evidence type="ECO:0000256" key="2">
    <source>
        <dbReference type="SAM" id="MobiDB-lite"/>
    </source>
</evidence>
<dbReference type="GO" id="GO:0043456">
    <property type="term" value="P:regulation of pentose-phosphate shunt"/>
    <property type="evidence" value="ECO:0007669"/>
    <property type="project" value="TreeGrafter"/>
</dbReference>
<feature type="compositionally biased region" description="Polar residues" evidence="2">
    <location>
        <begin position="7"/>
        <end position="21"/>
    </location>
</feature>
<keyword evidence="1" id="KW-0378">Hydrolase</keyword>
<protein>
    <recommendedName>
        <fullName evidence="5">Phosphoglycerate mutase</fullName>
    </recommendedName>
</protein>
<organism evidence="3 4">
    <name type="scientific">Kwoniella mangroviensis CBS 10435</name>
    <dbReference type="NCBI Taxonomy" id="1331196"/>
    <lineage>
        <taxon>Eukaryota</taxon>
        <taxon>Fungi</taxon>
        <taxon>Dikarya</taxon>
        <taxon>Basidiomycota</taxon>
        <taxon>Agaricomycotina</taxon>
        <taxon>Tremellomycetes</taxon>
        <taxon>Tremellales</taxon>
        <taxon>Cryptococcaceae</taxon>
        <taxon>Kwoniella</taxon>
    </lineage>
</organism>
<dbReference type="SUPFAM" id="SSF53254">
    <property type="entry name" value="Phosphoglycerate mutase-like"/>
    <property type="match status" value="1"/>
</dbReference>
<dbReference type="SMART" id="SM00855">
    <property type="entry name" value="PGAM"/>
    <property type="match status" value="1"/>
</dbReference>
<evidence type="ECO:0008006" key="5">
    <source>
        <dbReference type="Google" id="ProtNLM"/>
    </source>
</evidence>
<reference evidence="3 4" key="1">
    <citation type="submission" date="2013-07" db="EMBL/GenBank/DDBJ databases">
        <title>The Genome Sequence of Kwoniella mangroviensis CBS10435.</title>
        <authorList>
            <consortium name="The Broad Institute Genome Sequencing Platform"/>
            <person name="Cuomo C."/>
            <person name="Litvintseva A."/>
            <person name="Chen Y."/>
            <person name="Heitman J."/>
            <person name="Sun S."/>
            <person name="Springer D."/>
            <person name="Dromer F."/>
            <person name="Young S.K."/>
            <person name="Zeng Q."/>
            <person name="Gargeya S."/>
            <person name="Fitzgerald M."/>
            <person name="Abouelleil A."/>
            <person name="Alvarado L."/>
            <person name="Berlin A.M."/>
            <person name="Chapman S.B."/>
            <person name="Dewar J."/>
            <person name="Goldberg J."/>
            <person name="Griggs A."/>
            <person name="Gujja S."/>
            <person name="Hansen M."/>
            <person name="Howarth C."/>
            <person name="Imamovic A."/>
            <person name="Larimer J."/>
            <person name="McCowan C."/>
            <person name="Murphy C."/>
            <person name="Pearson M."/>
            <person name="Priest M."/>
            <person name="Roberts A."/>
            <person name="Saif S."/>
            <person name="Shea T."/>
            <person name="Sykes S."/>
            <person name="Wortman J."/>
            <person name="Nusbaum C."/>
            <person name="Birren B."/>
        </authorList>
    </citation>
    <scope>NUCLEOTIDE SEQUENCE [LARGE SCALE GENOMIC DNA]</scope>
    <source>
        <strain evidence="3 4">CBS 10435</strain>
    </source>
</reference>
<dbReference type="PANTHER" id="PTHR46517:SF1">
    <property type="entry name" value="FRUCTOSE-2,6-BISPHOSPHATASE TIGAR"/>
    <property type="match status" value="1"/>
</dbReference>
<evidence type="ECO:0000313" key="4">
    <source>
        <dbReference type="Proteomes" id="UP000092583"/>
    </source>
</evidence>
<dbReference type="PANTHER" id="PTHR46517">
    <property type="entry name" value="FRUCTOSE-2,6-BISPHOSPHATASE TIGAR"/>
    <property type="match status" value="1"/>
</dbReference>
<feature type="region of interest" description="Disordered" evidence="2">
    <location>
        <begin position="1"/>
        <end position="35"/>
    </location>
</feature>
<dbReference type="Proteomes" id="UP000092583">
    <property type="component" value="Unassembled WGS sequence"/>
</dbReference>
<dbReference type="InterPro" id="IPR029033">
    <property type="entry name" value="His_PPase_superfam"/>
</dbReference>
<dbReference type="CDD" id="cd07067">
    <property type="entry name" value="HP_PGM_like"/>
    <property type="match status" value="1"/>
</dbReference>
<dbReference type="AlphaFoldDB" id="A0A1B9IUR8"/>
<reference evidence="4" key="2">
    <citation type="submission" date="2013-12" db="EMBL/GenBank/DDBJ databases">
        <title>Evolution of pathogenesis and genome organization in the Tremellales.</title>
        <authorList>
            <person name="Cuomo C."/>
            <person name="Litvintseva A."/>
            <person name="Heitman J."/>
            <person name="Chen Y."/>
            <person name="Sun S."/>
            <person name="Springer D."/>
            <person name="Dromer F."/>
            <person name="Young S."/>
            <person name="Zeng Q."/>
            <person name="Chapman S."/>
            <person name="Gujja S."/>
            <person name="Saif S."/>
            <person name="Birren B."/>
        </authorList>
    </citation>
    <scope>NUCLEOTIDE SEQUENCE [LARGE SCALE GENOMIC DNA]</scope>
    <source>
        <strain evidence="4">CBS 10435</strain>
    </source>
</reference>
<dbReference type="InterPro" id="IPR051695">
    <property type="entry name" value="Phosphoglycerate_Mutase"/>
</dbReference>
<dbReference type="GO" id="GO:0045820">
    <property type="term" value="P:negative regulation of glycolytic process"/>
    <property type="evidence" value="ECO:0007669"/>
    <property type="project" value="TreeGrafter"/>
</dbReference>
<dbReference type="InterPro" id="IPR013078">
    <property type="entry name" value="His_Pase_superF_clade-1"/>
</dbReference>
<name>A0A1B9IUR8_9TREE</name>
<proteinExistence type="predicted"/>
<sequence>MDRQKNHSTNVSLATPSNVQGIIQGHKDTPLNAHGRKESERLAQRLRDLKIHEAWSSPLSRARETAEIVLRHHPDIQLKLHDGIKERCLGSMEGRRRKRGEHAPPDAESSHELLRRVSDWFDFFLSSHIPPSPLPSTNGFHKSGIEDIEAPHQQKVVMIVSHGAWLSCLLQLISHTLRFKLSHKVDLTQPCYNTSIMVVDVEYNHEKYKWNGKIERWADIAHLRDMLEKNEEVKEVADDIRQ</sequence>
<evidence type="ECO:0000313" key="3">
    <source>
        <dbReference type="EMBL" id="OCF59257.1"/>
    </source>
</evidence>
<dbReference type="Pfam" id="PF00300">
    <property type="entry name" value="His_Phos_1"/>
    <property type="match status" value="1"/>
</dbReference>
<keyword evidence="4" id="KW-1185">Reference proteome</keyword>
<dbReference type="GO" id="GO:0005829">
    <property type="term" value="C:cytosol"/>
    <property type="evidence" value="ECO:0007669"/>
    <property type="project" value="TreeGrafter"/>
</dbReference>
<dbReference type="GO" id="GO:0004331">
    <property type="term" value="F:fructose-2,6-bisphosphate 2-phosphatase activity"/>
    <property type="evidence" value="ECO:0007669"/>
    <property type="project" value="TreeGrafter"/>
</dbReference>
<feature type="compositionally biased region" description="Basic and acidic residues" evidence="2">
    <location>
        <begin position="25"/>
        <end position="35"/>
    </location>
</feature>
<gene>
    <name evidence="3" type="ORF">L486_03760</name>
</gene>
<dbReference type="OrthoDB" id="354304at2759"/>
<evidence type="ECO:0000256" key="1">
    <source>
        <dbReference type="ARBA" id="ARBA00022801"/>
    </source>
</evidence>
<accession>A0A1B9IUR8</accession>
<dbReference type="Gene3D" id="3.40.50.1240">
    <property type="entry name" value="Phosphoglycerate mutase-like"/>
    <property type="match status" value="1"/>
</dbReference>